<reference evidence="3" key="1">
    <citation type="journal article" date="2021" name="IMA Fungus">
        <title>Genomic characterization of three marine fungi, including Emericellopsis atlantica sp. nov. with signatures of a generalist lifestyle and marine biomass degradation.</title>
        <authorList>
            <person name="Hagestad O.C."/>
            <person name="Hou L."/>
            <person name="Andersen J.H."/>
            <person name="Hansen E.H."/>
            <person name="Altermark B."/>
            <person name="Li C."/>
            <person name="Kuhnert E."/>
            <person name="Cox R.J."/>
            <person name="Crous P.W."/>
            <person name="Spatafora J.W."/>
            <person name="Lail K."/>
            <person name="Amirebrahimi M."/>
            <person name="Lipzen A."/>
            <person name="Pangilinan J."/>
            <person name="Andreopoulos W."/>
            <person name="Hayes R.D."/>
            <person name="Ng V."/>
            <person name="Grigoriev I.V."/>
            <person name="Jackson S.A."/>
            <person name="Sutton T.D.S."/>
            <person name="Dobson A.D.W."/>
            <person name="Rama T."/>
        </authorList>
    </citation>
    <scope>NUCLEOTIDE SEQUENCE</scope>
    <source>
        <strain evidence="3">TRa018bII</strain>
    </source>
</reference>
<keyword evidence="4" id="KW-1185">Reference proteome</keyword>
<proteinExistence type="predicted"/>
<evidence type="ECO:0000256" key="1">
    <source>
        <dbReference type="SAM" id="MobiDB-lite"/>
    </source>
</evidence>
<feature type="signal peptide" evidence="2">
    <location>
        <begin position="1"/>
        <end position="20"/>
    </location>
</feature>
<accession>A0A9P7YUL7</accession>
<gene>
    <name evidence="3" type="ORF">BJ875DRAFT_812</name>
</gene>
<dbReference type="EMBL" id="MU251356">
    <property type="protein sequence ID" value="KAG9239702.1"/>
    <property type="molecule type" value="Genomic_DNA"/>
</dbReference>
<sequence>MAGVEVVSLVLGGFPLLISAAEHYRDGFEPLKKWKRFRRDFIKFIDLVDIERELFNQVLKRLLLSAGVLHFELDFFMDPEYEGWNDQKLKLSLERRLGSSLPAYLSIISTMNGLLLELQALLSLKNGKVDWVSNGAERWDYQLKRFRLSFSDKPTSILESFETHNRKLRELLDSKDEVDGAMIVSERSSYQTSFEEMRLYANSLYEAVYKAWKCNYEHPHQTAFRLSQSEKSTWQSTFEISFIIRKEAPECLYVNRDVIIYIQRDGRTQSSSEGHSRSAEPLRGPFLQTLREDFTLQSSGSVVESSTLPMPSTLKSQYSASPVSSSFTGLFSRRSSSISTPSQSIFSSTGKVDDSATNVSSSSTTIRERTDPVKHIRRWSSFRRMTKNKPNQLYLSPNTTIERSHPLSAPLEPTSEFSHSTCIQIDDLCTCLCDQQSSSGCIGHLTGSKNPTS</sequence>
<feature type="chain" id="PRO_5040444514" description="Prion-inhibition and propagation HeLo domain-containing protein" evidence="2">
    <location>
        <begin position="21"/>
        <end position="453"/>
    </location>
</feature>
<feature type="compositionally biased region" description="Polar residues" evidence="1">
    <location>
        <begin position="355"/>
        <end position="365"/>
    </location>
</feature>
<protein>
    <recommendedName>
        <fullName evidence="5">Prion-inhibition and propagation HeLo domain-containing protein</fullName>
    </recommendedName>
</protein>
<dbReference type="AlphaFoldDB" id="A0A9P7YUL7"/>
<dbReference type="PANTHER" id="PTHR35186:SF4">
    <property type="entry name" value="PRION-INHIBITION AND PROPAGATION HELO DOMAIN-CONTAINING PROTEIN"/>
    <property type="match status" value="1"/>
</dbReference>
<feature type="compositionally biased region" description="Low complexity" evidence="1">
    <location>
        <begin position="335"/>
        <end position="349"/>
    </location>
</feature>
<evidence type="ECO:0000313" key="4">
    <source>
        <dbReference type="Proteomes" id="UP000824998"/>
    </source>
</evidence>
<dbReference type="Proteomes" id="UP000824998">
    <property type="component" value="Unassembled WGS sequence"/>
</dbReference>
<name>A0A9P7YUL7_9HELO</name>
<evidence type="ECO:0000313" key="3">
    <source>
        <dbReference type="EMBL" id="KAG9239702.1"/>
    </source>
</evidence>
<evidence type="ECO:0008006" key="5">
    <source>
        <dbReference type="Google" id="ProtNLM"/>
    </source>
</evidence>
<dbReference type="OrthoDB" id="3565018at2759"/>
<comment type="caution">
    <text evidence="3">The sequence shown here is derived from an EMBL/GenBank/DDBJ whole genome shotgun (WGS) entry which is preliminary data.</text>
</comment>
<dbReference type="PANTHER" id="PTHR35186">
    <property type="entry name" value="ANK_REP_REGION DOMAIN-CONTAINING PROTEIN"/>
    <property type="match status" value="1"/>
</dbReference>
<keyword evidence="2" id="KW-0732">Signal</keyword>
<feature type="region of interest" description="Disordered" evidence="1">
    <location>
        <begin position="335"/>
        <end position="369"/>
    </location>
</feature>
<evidence type="ECO:0000256" key="2">
    <source>
        <dbReference type="SAM" id="SignalP"/>
    </source>
</evidence>
<organism evidence="3 4">
    <name type="scientific">Amylocarpus encephaloides</name>
    <dbReference type="NCBI Taxonomy" id="45428"/>
    <lineage>
        <taxon>Eukaryota</taxon>
        <taxon>Fungi</taxon>
        <taxon>Dikarya</taxon>
        <taxon>Ascomycota</taxon>
        <taxon>Pezizomycotina</taxon>
        <taxon>Leotiomycetes</taxon>
        <taxon>Helotiales</taxon>
        <taxon>Helotiales incertae sedis</taxon>
        <taxon>Amylocarpus</taxon>
    </lineage>
</organism>